<evidence type="ECO:0000256" key="5">
    <source>
        <dbReference type="ARBA" id="ARBA00022842"/>
    </source>
</evidence>
<dbReference type="SUPFAM" id="SSF47807">
    <property type="entry name" value="5' to 3' exonuclease, C-terminal subdomain"/>
    <property type="match status" value="1"/>
</dbReference>
<evidence type="ECO:0000256" key="1">
    <source>
        <dbReference type="ARBA" id="ARBA00022722"/>
    </source>
</evidence>
<dbReference type="EMBL" id="LSSN01000675">
    <property type="protein sequence ID" value="OMJ22783.1"/>
    <property type="molecule type" value="Genomic_DNA"/>
</dbReference>
<dbReference type="Gene3D" id="3.40.50.1010">
    <property type="entry name" value="5'-nuclease"/>
    <property type="match status" value="1"/>
</dbReference>
<keyword evidence="6" id="KW-0234">DNA repair</keyword>
<feature type="compositionally biased region" description="Basic and acidic residues" evidence="7">
    <location>
        <begin position="74"/>
        <end position="83"/>
    </location>
</feature>
<dbReference type="Gene3D" id="1.10.150.20">
    <property type="entry name" value="5' to 3' exonuclease, C-terminal subdomain"/>
    <property type="match status" value="1"/>
</dbReference>
<evidence type="ECO:0000256" key="7">
    <source>
        <dbReference type="SAM" id="MobiDB-lite"/>
    </source>
</evidence>
<evidence type="ECO:0000313" key="9">
    <source>
        <dbReference type="EMBL" id="OMJ22783.1"/>
    </source>
</evidence>
<feature type="compositionally biased region" description="Basic residues" evidence="7">
    <location>
        <begin position="284"/>
        <end position="305"/>
    </location>
</feature>
<dbReference type="InterPro" id="IPR019974">
    <property type="entry name" value="XPG_CS"/>
</dbReference>
<comment type="caution">
    <text evidence="9">The sequence shown here is derived from an EMBL/GenBank/DDBJ whole genome shotgun (WGS) entry which is preliminary data.</text>
</comment>
<dbReference type="Pfam" id="PF00752">
    <property type="entry name" value="XPG_N"/>
    <property type="match status" value="1"/>
</dbReference>
<evidence type="ECO:0000313" key="10">
    <source>
        <dbReference type="Proteomes" id="UP000187283"/>
    </source>
</evidence>
<evidence type="ECO:0000256" key="4">
    <source>
        <dbReference type="ARBA" id="ARBA00022801"/>
    </source>
</evidence>
<gene>
    <name evidence="9" type="ORF">AYI70_g2645</name>
</gene>
<dbReference type="PANTHER" id="PTHR11081:SF9">
    <property type="entry name" value="FLAP ENDONUCLEASE 1"/>
    <property type="match status" value="1"/>
</dbReference>
<keyword evidence="1" id="KW-0540">Nuclease</keyword>
<dbReference type="PANTHER" id="PTHR11081">
    <property type="entry name" value="FLAP ENDONUCLEASE FAMILY MEMBER"/>
    <property type="match status" value="1"/>
</dbReference>
<reference evidence="9 10" key="1">
    <citation type="submission" date="2017-01" db="EMBL/GenBank/DDBJ databases">
        <authorList>
            <person name="Mah S.A."/>
            <person name="Swanson W.J."/>
            <person name="Moy G.W."/>
            <person name="Vacquier V.D."/>
        </authorList>
    </citation>
    <scope>NUCLEOTIDE SEQUENCE [LARGE SCALE GENOMIC DNA]</scope>
    <source>
        <strain evidence="9 10">GSMNP</strain>
    </source>
</reference>
<dbReference type="AlphaFoldDB" id="A0A1R1Y7E4"/>
<dbReference type="GO" id="GO:0017108">
    <property type="term" value="F:5'-flap endonuclease activity"/>
    <property type="evidence" value="ECO:0007669"/>
    <property type="project" value="TreeGrafter"/>
</dbReference>
<organism evidence="9 10">
    <name type="scientific">Smittium culicis</name>
    <dbReference type="NCBI Taxonomy" id="133412"/>
    <lineage>
        <taxon>Eukaryota</taxon>
        <taxon>Fungi</taxon>
        <taxon>Fungi incertae sedis</taxon>
        <taxon>Zoopagomycota</taxon>
        <taxon>Kickxellomycotina</taxon>
        <taxon>Harpellomycetes</taxon>
        <taxon>Harpellales</taxon>
        <taxon>Legeriomycetaceae</taxon>
        <taxon>Smittium</taxon>
    </lineage>
</organism>
<dbReference type="GO" id="GO:0008409">
    <property type="term" value="F:5'-3' exonuclease activity"/>
    <property type="evidence" value="ECO:0007669"/>
    <property type="project" value="TreeGrafter"/>
</dbReference>
<evidence type="ECO:0000256" key="3">
    <source>
        <dbReference type="ARBA" id="ARBA00022763"/>
    </source>
</evidence>
<keyword evidence="10" id="KW-1185">Reference proteome</keyword>
<feature type="region of interest" description="Disordered" evidence="7">
    <location>
        <begin position="74"/>
        <end position="151"/>
    </location>
</feature>
<dbReference type="SUPFAM" id="SSF88723">
    <property type="entry name" value="PIN domain-like"/>
    <property type="match status" value="1"/>
</dbReference>
<proteinExistence type="predicted"/>
<dbReference type="InterPro" id="IPR036279">
    <property type="entry name" value="5-3_exonuclease_C_sf"/>
</dbReference>
<dbReference type="GO" id="GO:0046872">
    <property type="term" value="F:metal ion binding"/>
    <property type="evidence" value="ECO:0007669"/>
    <property type="project" value="UniProtKB-KW"/>
</dbReference>
<dbReference type="STRING" id="133412.A0A1R1Y7E4"/>
<keyword evidence="3" id="KW-0227">DNA damage</keyword>
<feature type="compositionally biased region" description="Basic and acidic residues" evidence="7">
    <location>
        <begin position="272"/>
        <end position="281"/>
    </location>
</feature>
<dbReference type="InterPro" id="IPR006084">
    <property type="entry name" value="XPG/Rad2"/>
</dbReference>
<sequence length="305" mass="33462">MSLYQFLIAVRGQDGQNLTNERGETTSHLVGMFYRTIRIIENGLKPVYVFDGKPPEMKSGELAKRKDRRDLAEKDLEEAKEQGDTEGVNNAVRGGGDVRGACQVGPRVGGRERGHGHAVFRRARAAAPADVQRGEEAADPGVPPAERARRPRAQVRGLKNVGPKSAFNLIKQHRNIETVLNNLNANVSVPADFDYKAARKLFIDPDVADTSAINLVWKAPDIDAICKFMCDENGFSRERITKACEKLNVGLKKSQQGRLDSFFKAAPNPAGDTKKAKHDAAAAKSKRKTPATKSKPAPKKVKKEE</sequence>
<feature type="domain" description="XPG N-terminal" evidence="8">
    <location>
        <begin position="1"/>
        <end position="72"/>
    </location>
</feature>
<keyword evidence="5" id="KW-0460">Magnesium</keyword>
<accession>A0A1R1Y7E4</accession>
<dbReference type="OrthoDB" id="1937206at2759"/>
<keyword evidence="2" id="KW-0479">Metal-binding</keyword>
<evidence type="ECO:0000256" key="2">
    <source>
        <dbReference type="ARBA" id="ARBA00022723"/>
    </source>
</evidence>
<dbReference type="InterPro" id="IPR006085">
    <property type="entry name" value="XPG_DNA_repair_N"/>
</dbReference>
<dbReference type="PROSITE" id="PS00841">
    <property type="entry name" value="XPG_1"/>
    <property type="match status" value="1"/>
</dbReference>
<feature type="region of interest" description="Disordered" evidence="7">
    <location>
        <begin position="260"/>
        <end position="305"/>
    </location>
</feature>
<dbReference type="SMART" id="SM00485">
    <property type="entry name" value="XPGN"/>
    <property type="match status" value="1"/>
</dbReference>
<dbReference type="InterPro" id="IPR029060">
    <property type="entry name" value="PIN-like_dom_sf"/>
</dbReference>
<dbReference type="GO" id="GO:0005634">
    <property type="term" value="C:nucleus"/>
    <property type="evidence" value="ECO:0007669"/>
    <property type="project" value="TreeGrafter"/>
</dbReference>
<protein>
    <submittedName>
        <fullName evidence="9">Flap endonuclease 1</fullName>
    </submittedName>
</protein>
<evidence type="ECO:0000259" key="8">
    <source>
        <dbReference type="SMART" id="SM00485"/>
    </source>
</evidence>
<name>A0A1R1Y7E4_9FUNG</name>
<dbReference type="Proteomes" id="UP000187283">
    <property type="component" value="Unassembled WGS sequence"/>
</dbReference>
<keyword evidence="4" id="KW-0378">Hydrolase</keyword>
<keyword evidence="9" id="KW-0255">Endonuclease</keyword>
<evidence type="ECO:0000256" key="6">
    <source>
        <dbReference type="ARBA" id="ARBA00023204"/>
    </source>
</evidence>
<dbReference type="GO" id="GO:0006281">
    <property type="term" value="P:DNA repair"/>
    <property type="evidence" value="ECO:0007669"/>
    <property type="project" value="UniProtKB-KW"/>
</dbReference>